<dbReference type="PhylomeDB" id="B4G6V1"/>
<dbReference type="InterPro" id="IPR001349">
    <property type="entry name" value="Cyt_c_oxidase_su6a"/>
</dbReference>
<dbReference type="InterPro" id="IPR036418">
    <property type="entry name" value="Cyt_c_oxidase_su6a_sf"/>
</dbReference>
<evidence type="ECO:0000256" key="2">
    <source>
        <dbReference type="ARBA" id="ARBA00022792"/>
    </source>
</evidence>
<evidence type="ECO:0000313" key="10">
    <source>
        <dbReference type="Proteomes" id="UP000008744"/>
    </source>
</evidence>
<feature type="region of interest" description="Disordered" evidence="7">
    <location>
        <begin position="1"/>
        <end position="31"/>
    </location>
</feature>
<keyword evidence="4" id="KW-0496">Mitochondrion</keyword>
<evidence type="ECO:0000256" key="8">
    <source>
        <dbReference type="SAM" id="Phobius"/>
    </source>
</evidence>
<accession>B4G6V1</accession>
<name>B4G6V1_DROPE</name>
<dbReference type="Proteomes" id="UP000008744">
    <property type="component" value="Unassembled WGS sequence"/>
</dbReference>
<protein>
    <submittedName>
        <fullName evidence="9">GL19036</fullName>
    </submittedName>
</protein>
<keyword evidence="3" id="KW-0809">Transit peptide</keyword>
<dbReference type="GO" id="GO:0030234">
    <property type="term" value="F:enzyme regulator activity"/>
    <property type="evidence" value="ECO:0007669"/>
    <property type="project" value="TreeGrafter"/>
</dbReference>
<dbReference type="Gene3D" id="4.10.95.10">
    <property type="entry name" value="Cytochrome c oxidase, subunit VIa"/>
    <property type="match status" value="1"/>
</dbReference>
<comment type="subcellular location">
    <subcellularLocation>
        <location evidence="1">Mitochondrion inner membrane</location>
    </subcellularLocation>
</comment>
<dbReference type="eggNOG" id="KOG3469">
    <property type="taxonomic scope" value="Eukaryota"/>
</dbReference>
<sequence length="149" mass="16908">MMSGKKKKQKLTAIQGGGQCGQKRKESAHSGGGMKLWRSISLFAVLPMVAILTLLVFSTHKEHEHPEFVYYPFMYKRTKTYYFKDGNRTLFHNSKQNALPPAGYEDEIDEGGIGQEPETEKDKKQRLSDFQKLLKDWKKHAGAESAAAE</sequence>
<dbReference type="PANTHER" id="PTHR11504:SF0">
    <property type="entry name" value="CYTOCHROME C OXIDASE SUBUNIT"/>
    <property type="match status" value="1"/>
</dbReference>
<dbReference type="GO" id="GO:0005743">
    <property type="term" value="C:mitochondrial inner membrane"/>
    <property type="evidence" value="ECO:0007669"/>
    <property type="project" value="UniProtKB-SubCell"/>
</dbReference>
<keyword evidence="10" id="KW-1185">Reference proteome</keyword>
<feature type="region of interest" description="Disordered" evidence="7">
    <location>
        <begin position="93"/>
        <end position="125"/>
    </location>
</feature>
<dbReference type="SMR" id="B4G6V1"/>
<feature type="transmembrane region" description="Helical" evidence="8">
    <location>
        <begin position="36"/>
        <end position="57"/>
    </location>
</feature>
<evidence type="ECO:0000256" key="3">
    <source>
        <dbReference type="ARBA" id="ARBA00022946"/>
    </source>
</evidence>
<dbReference type="AlphaFoldDB" id="B4G6V1"/>
<dbReference type="PANTHER" id="PTHR11504">
    <property type="entry name" value="CYTOCHROME C OXIDASE POLYPEPTIDE VIA"/>
    <property type="match status" value="1"/>
</dbReference>
<keyword evidence="5 8" id="KW-0472">Membrane</keyword>
<dbReference type="STRING" id="7234.B4G6V1"/>
<evidence type="ECO:0000256" key="7">
    <source>
        <dbReference type="SAM" id="MobiDB-lite"/>
    </source>
</evidence>
<comment type="similarity">
    <text evidence="6">Belongs to the cytochrome c oxidase subunit 6A family.</text>
</comment>
<dbReference type="OrthoDB" id="5947505at2759"/>
<reference evidence="9 10" key="1">
    <citation type="journal article" date="2007" name="Nature">
        <title>Evolution of genes and genomes on the Drosophila phylogeny.</title>
        <authorList>
            <consortium name="Drosophila 12 Genomes Consortium"/>
            <person name="Clark A.G."/>
            <person name="Eisen M.B."/>
            <person name="Smith D.R."/>
            <person name="Bergman C.M."/>
            <person name="Oliver B."/>
            <person name="Markow T.A."/>
            <person name="Kaufman T.C."/>
            <person name="Kellis M."/>
            <person name="Gelbart W."/>
            <person name="Iyer V.N."/>
            <person name="Pollard D.A."/>
            <person name="Sackton T.B."/>
            <person name="Larracuente A.M."/>
            <person name="Singh N.D."/>
            <person name="Abad J.P."/>
            <person name="Abt D.N."/>
            <person name="Adryan B."/>
            <person name="Aguade M."/>
            <person name="Akashi H."/>
            <person name="Anderson W.W."/>
            <person name="Aquadro C.F."/>
            <person name="Ardell D.H."/>
            <person name="Arguello R."/>
            <person name="Artieri C.G."/>
            <person name="Barbash D.A."/>
            <person name="Barker D."/>
            <person name="Barsanti P."/>
            <person name="Batterham P."/>
            <person name="Batzoglou S."/>
            <person name="Begun D."/>
            <person name="Bhutkar A."/>
            <person name="Blanco E."/>
            <person name="Bosak S.A."/>
            <person name="Bradley R.K."/>
            <person name="Brand A.D."/>
            <person name="Brent M.R."/>
            <person name="Brooks A.N."/>
            <person name="Brown R.H."/>
            <person name="Butlin R.K."/>
            <person name="Caggese C."/>
            <person name="Calvi B.R."/>
            <person name="Bernardo de Carvalho A."/>
            <person name="Caspi A."/>
            <person name="Castrezana S."/>
            <person name="Celniker S.E."/>
            <person name="Chang J.L."/>
            <person name="Chapple C."/>
            <person name="Chatterji S."/>
            <person name="Chinwalla A."/>
            <person name="Civetta A."/>
            <person name="Clifton S.W."/>
            <person name="Comeron J.M."/>
            <person name="Costello J.C."/>
            <person name="Coyne J.A."/>
            <person name="Daub J."/>
            <person name="David R.G."/>
            <person name="Delcher A.L."/>
            <person name="Delehaunty K."/>
            <person name="Do C.B."/>
            <person name="Ebling H."/>
            <person name="Edwards K."/>
            <person name="Eickbush T."/>
            <person name="Evans J.D."/>
            <person name="Filipski A."/>
            <person name="Findeiss S."/>
            <person name="Freyhult E."/>
            <person name="Fulton L."/>
            <person name="Fulton R."/>
            <person name="Garcia A.C."/>
            <person name="Gardiner A."/>
            <person name="Garfield D.A."/>
            <person name="Garvin B.E."/>
            <person name="Gibson G."/>
            <person name="Gilbert D."/>
            <person name="Gnerre S."/>
            <person name="Godfrey J."/>
            <person name="Good R."/>
            <person name="Gotea V."/>
            <person name="Gravely B."/>
            <person name="Greenberg A.J."/>
            <person name="Griffiths-Jones S."/>
            <person name="Gross S."/>
            <person name="Guigo R."/>
            <person name="Gustafson E.A."/>
            <person name="Haerty W."/>
            <person name="Hahn M.W."/>
            <person name="Halligan D.L."/>
            <person name="Halpern A.L."/>
            <person name="Halter G.M."/>
            <person name="Han M.V."/>
            <person name="Heger A."/>
            <person name="Hillier L."/>
            <person name="Hinrichs A.S."/>
            <person name="Holmes I."/>
            <person name="Hoskins R.A."/>
            <person name="Hubisz M.J."/>
            <person name="Hultmark D."/>
            <person name="Huntley M.A."/>
            <person name="Jaffe D.B."/>
            <person name="Jagadeeshan S."/>
            <person name="Jeck W.R."/>
            <person name="Johnson J."/>
            <person name="Jones C.D."/>
            <person name="Jordan W.C."/>
            <person name="Karpen G.H."/>
            <person name="Kataoka E."/>
            <person name="Keightley P.D."/>
            <person name="Kheradpour P."/>
            <person name="Kirkness E.F."/>
            <person name="Koerich L.B."/>
            <person name="Kristiansen K."/>
            <person name="Kudrna D."/>
            <person name="Kulathinal R.J."/>
            <person name="Kumar S."/>
            <person name="Kwok R."/>
            <person name="Lander E."/>
            <person name="Langley C.H."/>
            <person name="Lapoint R."/>
            <person name="Lazzaro B.P."/>
            <person name="Lee S.J."/>
            <person name="Levesque L."/>
            <person name="Li R."/>
            <person name="Lin C.F."/>
            <person name="Lin M.F."/>
            <person name="Lindblad-Toh K."/>
            <person name="Llopart A."/>
            <person name="Long M."/>
            <person name="Low L."/>
            <person name="Lozovsky E."/>
            <person name="Lu J."/>
            <person name="Luo M."/>
            <person name="Machado C.A."/>
            <person name="Makalowski W."/>
            <person name="Marzo M."/>
            <person name="Matsuda M."/>
            <person name="Matzkin L."/>
            <person name="McAllister B."/>
            <person name="McBride C.S."/>
            <person name="McKernan B."/>
            <person name="McKernan K."/>
            <person name="Mendez-Lago M."/>
            <person name="Minx P."/>
            <person name="Mollenhauer M.U."/>
            <person name="Montooth K."/>
            <person name="Mount S.M."/>
            <person name="Mu X."/>
            <person name="Myers E."/>
            <person name="Negre B."/>
            <person name="Newfeld S."/>
            <person name="Nielsen R."/>
            <person name="Noor M.A."/>
            <person name="O'Grady P."/>
            <person name="Pachter L."/>
            <person name="Papaceit M."/>
            <person name="Parisi M.J."/>
            <person name="Parisi M."/>
            <person name="Parts L."/>
            <person name="Pedersen J.S."/>
            <person name="Pesole G."/>
            <person name="Phillippy A.M."/>
            <person name="Ponting C.P."/>
            <person name="Pop M."/>
            <person name="Porcelli D."/>
            <person name="Powell J.R."/>
            <person name="Prohaska S."/>
            <person name="Pruitt K."/>
            <person name="Puig M."/>
            <person name="Quesneville H."/>
            <person name="Ram K.R."/>
            <person name="Rand D."/>
            <person name="Rasmussen M.D."/>
            <person name="Reed L.K."/>
            <person name="Reenan R."/>
            <person name="Reily A."/>
            <person name="Remington K.A."/>
            <person name="Rieger T.T."/>
            <person name="Ritchie M.G."/>
            <person name="Robin C."/>
            <person name="Rogers Y.H."/>
            <person name="Rohde C."/>
            <person name="Rozas J."/>
            <person name="Rubenfield M.J."/>
            <person name="Ruiz A."/>
            <person name="Russo S."/>
            <person name="Salzberg S.L."/>
            <person name="Sanchez-Gracia A."/>
            <person name="Saranga D.J."/>
            <person name="Sato H."/>
            <person name="Schaeffer S.W."/>
            <person name="Schatz M.C."/>
            <person name="Schlenke T."/>
            <person name="Schwartz R."/>
            <person name="Segarra C."/>
            <person name="Singh R.S."/>
            <person name="Sirot L."/>
            <person name="Sirota M."/>
            <person name="Sisneros N.B."/>
            <person name="Smith C.D."/>
            <person name="Smith T.F."/>
            <person name="Spieth J."/>
            <person name="Stage D.E."/>
            <person name="Stark A."/>
            <person name="Stephan W."/>
            <person name="Strausberg R.L."/>
            <person name="Strempel S."/>
            <person name="Sturgill D."/>
            <person name="Sutton G."/>
            <person name="Sutton G.G."/>
            <person name="Tao W."/>
            <person name="Teichmann S."/>
            <person name="Tobari Y.N."/>
            <person name="Tomimura Y."/>
            <person name="Tsolas J.M."/>
            <person name="Valente V.L."/>
            <person name="Venter E."/>
            <person name="Venter J.C."/>
            <person name="Vicario S."/>
            <person name="Vieira F.G."/>
            <person name="Vilella A.J."/>
            <person name="Villasante A."/>
            <person name="Walenz B."/>
            <person name="Wang J."/>
            <person name="Wasserman M."/>
            <person name="Watts T."/>
            <person name="Wilson D."/>
            <person name="Wilson R.K."/>
            <person name="Wing R.A."/>
            <person name="Wolfner M.F."/>
            <person name="Wong A."/>
            <person name="Wong G.K."/>
            <person name="Wu C.I."/>
            <person name="Wu G."/>
            <person name="Yamamoto D."/>
            <person name="Yang H.P."/>
            <person name="Yang S.P."/>
            <person name="Yorke J.A."/>
            <person name="Yoshida K."/>
            <person name="Zdobnov E."/>
            <person name="Zhang P."/>
            <person name="Zhang Y."/>
            <person name="Zimin A.V."/>
            <person name="Baldwin J."/>
            <person name="Abdouelleil A."/>
            <person name="Abdulkadir J."/>
            <person name="Abebe A."/>
            <person name="Abera B."/>
            <person name="Abreu J."/>
            <person name="Acer S.C."/>
            <person name="Aftuck L."/>
            <person name="Alexander A."/>
            <person name="An P."/>
            <person name="Anderson E."/>
            <person name="Anderson S."/>
            <person name="Arachi H."/>
            <person name="Azer M."/>
            <person name="Bachantsang P."/>
            <person name="Barry A."/>
            <person name="Bayul T."/>
            <person name="Berlin A."/>
            <person name="Bessette D."/>
            <person name="Bloom T."/>
            <person name="Blye J."/>
            <person name="Boguslavskiy L."/>
            <person name="Bonnet C."/>
            <person name="Boukhgalter B."/>
            <person name="Bourzgui I."/>
            <person name="Brown A."/>
            <person name="Cahill P."/>
            <person name="Channer S."/>
            <person name="Cheshatsang Y."/>
            <person name="Chuda L."/>
            <person name="Citroen M."/>
            <person name="Collymore A."/>
            <person name="Cooke P."/>
            <person name="Costello M."/>
            <person name="D'Aco K."/>
            <person name="Daza R."/>
            <person name="De Haan G."/>
            <person name="DeGray S."/>
            <person name="DeMaso C."/>
            <person name="Dhargay N."/>
            <person name="Dooley K."/>
            <person name="Dooley E."/>
            <person name="Doricent M."/>
            <person name="Dorje P."/>
            <person name="Dorjee K."/>
            <person name="Dupes A."/>
            <person name="Elong R."/>
            <person name="Falk J."/>
            <person name="Farina A."/>
            <person name="Faro S."/>
            <person name="Ferguson D."/>
            <person name="Fisher S."/>
            <person name="Foley C.D."/>
            <person name="Franke A."/>
            <person name="Friedrich D."/>
            <person name="Gadbois L."/>
            <person name="Gearin G."/>
            <person name="Gearin C.R."/>
            <person name="Giannoukos G."/>
            <person name="Goode T."/>
            <person name="Graham J."/>
            <person name="Grandbois E."/>
            <person name="Grewal S."/>
            <person name="Gyaltsen K."/>
            <person name="Hafez N."/>
            <person name="Hagos B."/>
            <person name="Hall J."/>
            <person name="Henson C."/>
            <person name="Hollinger A."/>
            <person name="Honan T."/>
            <person name="Huard M.D."/>
            <person name="Hughes L."/>
            <person name="Hurhula B."/>
            <person name="Husby M.E."/>
            <person name="Kamat A."/>
            <person name="Kanga B."/>
            <person name="Kashin S."/>
            <person name="Khazanovich D."/>
            <person name="Kisner P."/>
            <person name="Lance K."/>
            <person name="Lara M."/>
            <person name="Lee W."/>
            <person name="Lennon N."/>
            <person name="Letendre F."/>
            <person name="LeVine R."/>
            <person name="Lipovsky A."/>
            <person name="Liu X."/>
            <person name="Liu J."/>
            <person name="Liu S."/>
            <person name="Lokyitsang T."/>
            <person name="Lokyitsang Y."/>
            <person name="Lubonja R."/>
            <person name="Lui A."/>
            <person name="MacDonald P."/>
            <person name="Magnisalis V."/>
            <person name="Maru K."/>
            <person name="Matthews C."/>
            <person name="McCusker W."/>
            <person name="McDonough S."/>
            <person name="Mehta T."/>
            <person name="Meldrim J."/>
            <person name="Meneus L."/>
            <person name="Mihai O."/>
            <person name="Mihalev A."/>
            <person name="Mihova T."/>
            <person name="Mittelman R."/>
            <person name="Mlenga V."/>
            <person name="Montmayeur A."/>
            <person name="Mulrain L."/>
            <person name="Navidi A."/>
            <person name="Naylor J."/>
            <person name="Negash T."/>
            <person name="Nguyen T."/>
            <person name="Nguyen N."/>
            <person name="Nicol R."/>
            <person name="Norbu C."/>
            <person name="Norbu N."/>
            <person name="Novod N."/>
            <person name="O'Neill B."/>
            <person name="Osman S."/>
            <person name="Markiewicz E."/>
            <person name="Oyono O.L."/>
            <person name="Patti C."/>
            <person name="Phunkhang P."/>
            <person name="Pierre F."/>
            <person name="Priest M."/>
            <person name="Raghuraman S."/>
            <person name="Rege F."/>
            <person name="Reyes R."/>
            <person name="Rise C."/>
            <person name="Rogov P."/>
            <person name="Ross K."/>
            <person name="Ryan E."/>
            <person name="Settipalli S."/>
            <person name="Shea T."/>
            <person name="Sherpa N."/>
            <person name="Shi L."/>
            <person name="Shih D."/>
            <person name="Sparrow T."/>
            <person name="Spaulding J."/>
            <person name="Stalker J."/>
            <person name="Stange-Thomann N."/>
            <person name="Stavropoulos S."/>
            <person name="Stone C."/>
            <person name="Strader C."/>
            <person name="Tesfaye S."/>
            <person name="Thomson T."/>
            <person name="Thoulutsang Y."/>
            <person name="Thoulutsang D."/>
            <person name="Topham K."/>
            <person name="Topping I."/>
            <person name="Tsamla T."/>
            <person name="Vassiliev H."/>
            <person name="Vo A."/>
            <person name="Wangchuk T."/>
            <person name="Wangdi T."/>
            <person name="Weiand M."/>
            <person name="Wilkinson J."/>
            <person name="Wilson A."/>
            <person name="Yadav S."/>
            <person name="Young G."/>
            <person name="Yu Q."/>
            <person name="Zembek L."/>
            <person name="Zhong D."/>
            <person name="Zimmer A."/>
            <person name="Zwirko Z."/>
            <person name="Jaffe D.B."/>
            <person name="Alvarez P."/>
            <person name="Brockman W."/>
            <person name="Butler J."/>
            <person name="Chin C."/>
            <person name="Gnerre S."/>
            <person name="Grabherr M."/>
            <person name="Kleber M."/>
            <person name="Mauceli E."/>
            <person name="MacCallum I."/>
        </authorList>
    </citation>
    <scope>NUCLEOTIDE SEQUENCE [LARGE SCALE GENOMIC DNA]</scope>
    <source>
        <strain evidence="10">MSH-3 / Tucson 14011-0111.49</strain>
    </source>
</reference>
<evidence type="ECO:0000256" key="4">
    <source>
        <dbReference type="ARBA" id="ARBA00023128"/>
    </source>
</evidence>
<gene>
    <name evidence="9" type="primary">Dper\GL19036</name>
    <name evidence="9" type="ORF">Dper_GL19036</name>
</gene>
<evidence type="ECO:0000256" key="6">
    <source>
        <dbReference type="RuleBase" id="RU004396"/>
    </source>
</evidence>
<evidence type="ECO:0000256" key="5">
    <source>
        <dbReference type="ARBA" id="ARBA00023136"/>
    </source>
</evidence>
<dbReference type="HOGENOM" id="CLU_1751586_0_0_1"/>
<evidence type="ECO:0000256" key="1">
    <source>
        <dbReference type="ARBA" id="ARBA00004273"/>
    </source>
</evidence>
<dbReference type="OMA" id="GAHREHQ"/>
<dbReference type="EMBL" id="CH479180">
    <property type="protein sequence ID" value="EDW28270.1"/>
    <property type="molecule type" value="Genomic_DNA"/>
</dbReference>
<dbReference type="SUPFAM" id="SSF81411">
    <property type="entry name" value="Mitochondrial cytochrome c oxidase subunit VIa"/>
    <property type="match status" value="1"/>
</dbReference>
<keyword evidence="2" id="KW-0999">Mitochondrion inner membrane</keyword>
<feature type="compositionally biased region" description="Basic residues" evidence="7">
    <location>
        <begin position="1"/>
        <end position="10"/>
    </location>
</feature>
<proteinExistence type="inferred from homology"/>
<dbReference type="KEGG" id="dpe:6589287"/>
<dbReference type="GO" id="GO:0006123">
    <property type="term" value="P:mitochondrial electron transport, cytochrome c to oxygen"/>
    <property type="evidence" value="ECO:0007669"/>
    <property type="project" value="TreeGrafter"/>
</dbReference>
<keyword evidence="8" id="KW-1133">Transmembrane helix</keyword>
<keyword evidence="8" id="KW-0812">Transmembrane</keyword>
<dbReference type="Pfam" id="PF02046">
    <property type="entry name" value="COX6A"/>
    <property type="match status" value="1"/>
</dbReference>
<organism evidence="10">
    <name type="scientific">Drosophila persimilis</name>
    <name type="common">Fruit fly</name>
    <dbReference type="NCBI Taxonomy" id="7234"/>
    <lineage>
        <taxon>Eukaryota</taxon>
        <taxon>Metazoa</taxon>
        <taxon>Ecdysozoa</taxon>
        <taxon>Arthropoda</taxon>
        <taxon>Hexapoda</taxon>
        <taxon>Insecta</taxon>
        <taxon>Pterygota</taxon>
        <taxon>Neoptera</taxon>
        <taxon>Endopterygota</taxon>
        <taxon>Diptera</taxon>
        <taxon>Brachycera</taxon>
        <taxon>Muscomorpha</taxon>
        <taxon>Ephydroidea</taxon>
        <taxon>Drosophilidae</taxon>
        <taxon>Drosophila</taxon>
        <taxon>Sophophora</taxon>
    </lineage>
</organism>
<evidence type="ECO:0000313" key="9">
    <source>
        <dbReference type="EMBL" id="EDW28270.1"/>
    </source>
</evidence>